<dbReference type="InterPro" id="IPR012910">
    <property type="entry name" value="Plug_dom"/>
</dbReference>
<name>K2J3D7_9GAMM</name>
<dbReference type="EMBL" id="AMRI01000023">
    <property type="protein sequence ID" value="EKE69588.1"/>
    <property type="molecule type" value="Genomic_DNA"/>
</dbReference>
<dbReference type="Pfam" id="PF00593">
    <property type="entry name" value="TonB_dep_Rec_b-barrel"/>
    <property type="match status" value="1"/>
</dbReference>
<protein>
    <submittedName>
        <fullName evidence="13">TonB-dependent receptor</fullName>
    </submittedName>
</protein>
<dbReference type="GO" id="GO:0009279">
    <property type="term" value="C:cell outer membrane"/>
    <property type="evidence" value="ECO:0007669"/>
    <property type="project" value="UniProtKB-SubCell"/>
</dbReference>
<feature type="chain" id="PRO_5003858751" evidence="10">
    <location>
        <begin position="26"/>
        <end position="822"/>
    </location>
</feature>
<evidence type="ECO:0000256" key="1">
    <source>
        <dbReference type="ARBA" id="ARBA00004571"/>
    </source>
</evidence>
<dbReference type="InterPro" id="IPR000531">
    <property type="entry name" value="Beta-barrel_TonB"/>
</dbReference>
<evidence type="ECO:0000256" key="4">
    <source>
        <dbReference type="ARBA" id="ARBA00022692"/>
    </source>
</evidence>
<evidence type="ECO:0000256" key="8">
    <source>
        <dbReference type="PROSITE-ProRule" id="PRU01360"/>
    </source>
</evidence>
<dbReference type="Gene3D" id="2.170.130.10">
    <property type="entry name" value="TonB-dependent receptor, plug domain"/>
    <property type="match status" value="1"/>
</dbReference>
<sequence length="822" mass="89045">MKYRPSTLGAAVAACLTFYQLPALAADNQGAEEDIERILTIGSRFSSRTATETPAPVDLLSANDLLRTGATELGKALQSLAPSFNFSSTTVSDGSDIIRPATLRGLGPDQVLVLVNGKRRHQQALVNVQETIGKGSAGYDINAIPMSAVARIEILRDGAAAQYGSDAIAGVINIVLKEGTDRTEVGLEAGQTYEGDGETLVASVNHGIDLGGKGFLNLTAEYRDRGDTNRASKATLESTGGQLIGDWWDENGQPVTRLRIGDADSENKYLWANGEYRLGQELDLYAFGGYSKREGESFGFYRGVGHPRVIPALYPQGFLPQLNTEVEDASLGLGIKGAMGLDWTWDASVVTGQSEFRFYSANSANVSWYYEPAPGGGIYADTPTTAFDGELIFNQTTFNLDLAGSVDIGASNPLLLALGLELRRDGYEINKGDLWSYAYGRTDDASIDIINTDVGGLTDPGIQGFPGFKPSTEVDENRDSYSLYLDSQYDLSDDWLVAAALRYEDYDIAGDNLSYKLSSRYALSDKLSIRGTLSTGFRAPGVQQIYYSQVLTNLVNGTLVETGTIANSSPLAREFGISDLKKETSTDISLGLVASPMDGLNITVDAYQIKIDDRIVLSEAISGGNATIDQLLADNRLGAAQFFTNAIDTTTKGVDLVAAYTLDLAGGDRWGLNLAFSWVDTEVDAVHSSSSLIPADMLYSDTQRLRIEEGQPGETATLSSNYSTGDWDFNLAFHYYGEVSGSAFTGMKKTWSSQWLTDLYVRYHFTDSLALTVGANNLFDQYPDDWGAEGDIFAQAGFQYGWETLPFGINGGYYYGRLNWTF</sequence>
<feature type="domain" description="TonB-dependent receptor-like beta-barrel" evidence="11">
    <location>
        <begin position="315"/>
        <end position="778"/>
    </location>
</feature>
<dbReference type="Gene3D" id="2.40.170.20">
    <property type="entry name" value="TonB-dependent receptor, beta-barrel domain"/>
    <property type="match status" value="1"/>
</dbReference>
<keyword evidence="10" id="KW-0732">Signal</keyword>
<evidence type="ECO:0000259" key="12">
    <source>
        <dbReference type="Pfam" id="PF07715"/>
    </source>
</evidence>
<dbReference type="InterPro" id="IPR039426">
    <property type="entry name" value="TonB-dep_rcpt-like"/>
</dbReference>
<dbReference type="RefSeq" id="WP_008485831.1">
    <property type="nucleotide sequence ID" value="NZ_AMRI01000023.1"/>
</dbReference>
<dbReference type="PROSITE" id="PS51257">
    <property type="entry name" value="PROKAR_LIPOPROTEIN"/>
    <property type="match status" value="1"/>
</dbReference>
<dbReference type="STRING" id="745411.B3C1_14882"/>
<evidence type="ECO:0000256" key="2">
    <source>
        <dbReference type="ARBA" id="ARBA00022448"/>
    </source>
</evidence>
<dbReference type="InterPro" id="IPR037066">
    <property type="entry name" value="Plug_dom_sf"/>
</dbReference>
<dbReference type="InterPro" id="IPR036942">
    <property type="entry name" value="Beta-barrel_TonB_sf"/>
</dbReference>
<dbReference type="SUPFAM" id="SSF56935">
    <property type="entry name" value="Porins"/>
    <property type="match status" value="1"/>
</dbReference>
<dbReference type="eggNOG" id="COG4771">
    <property type="taxonomic scope" value="Bacteria"/>
</dbReference>
<keyword evidence="2 8" id="KW-0813">Transport</keyword>
<evidence type="ECO:0000256" key="6">
    <source>
        <dbReference type="ARBA" id="ARBA00023136"/>
    </source>
</evidence>
<evidence type="ECO:0000259" key="11">
    <source>
        <dbReference type="Pfam" id="PF00593"/>
    </source>
</evidence>
<dbReference type="Proteomes" id="UP000006755">
    <property type="component" value="Unassembled WGS sequence"/>
</dbReference>
<dbReference type="AlphaFoldDB" id="K2J3D7"/>
<keyword evidence="14" id="KW-1185">Reference proteome</keyword>
<evidence type="ECO:0000256" key="10">
    <source>
        <dbReference type="SAM" id="SignalP"/>
    </source>
</evidence>
<comment type="subcellular location">
    <subcellularLocation>
        <location evidence="1 8">Cell outer membrane</location>
        <topology evidence="1 8">Multi-pass membrane protein</topology>
    </subcellularLocation>
</comment>
<evidence type="ECO:0000256" key="3">
    <source>
        <dbReference type="ARBA" id="ARBA00022452"/>
    </source>
</evidence>
<comment type="similarity">
    <text evidence="8 9">Belongs to the TonB-dependent receptor family.</text>
</comment>
<dbReference type="OrthoDB" id="9805434at2"/>
<keyword evidence="13" id="KW-0675">Receptor</keyword>
<keyword evidence="5 9" id="KW-0798">TonB box</keyword>
<reference evidence="13 14" key="1">
    <citation type="journal article" date="2012" name="J. Bacteriol.">
        <title>Genome Sequence of Gallaecimonas xiamenensis Type Strain 3-C-1.</title>
        <authorList>
            <person name="Lai Q."/>
            <person name="Wang L."/>
            <person name="Wang W."/>
            <person name="Shao Z."/>
        </authorList>
    </citation>
    <scope>NUCLEOTIDE SEQUENCE [LARGE SCALE GENOMIC DNA]</scope>
    <source>
        <strain evidence="13 14">3-C-1</strain>
    </source>
</reference>
<proteinExistence type="inferred from homology"/>
<gene>
    <name evidence="13" type="ORF">B3C1_14882</name>
</gene>
<feature type="domain" description="TonB-dependent receptor plug" evidence="12">
    <location>
        <begin position="51"/>
        <end position="171"/>
    </location>
</feature>
<evidence type="ECO:0000256" key="5">
    <source>
        <dbReference type="ARBA" id="ARBA00023077"/>
    </source>
</evidence>
<dbReference type="PANTHER" id="PTHR47234:SF3">
    <property type="entry name" value="SECRETIN_TONB SHORT N-TERMINAL DOMAIN-CONTAINING PROTEIN"/>
    <property type="match status" value="1"/>
</dbReference>
<accession>K2J3D7</accession>
<evidence type="ECO:0000256" key="7">
    <source>
        <dbReference type="ARBA" id="ARBA00023237"/>
    </source>
</evidence>
<keyword evidence="4 8" id="KW-0812">Transmembrane</keyword>
<dbReference type="PANTHER" id="PTHR47234">
    <property type="match status" value="1"/>
</dbReference>
<evidence type="ECO:0000313" key="14">
    <source>
        <dbReference type="Proteomes" id="UP000006755"/>
    </source>
</evidence>
<organism evidence="13 14">
    <name type="scientific">Gallaecimonas xiamenensis 3-C-1</name>
    <dbReference type="NCBI Taxonomy" id="745411"/>
    <lineage>
        <taxon>Bacteria</taxon>
        <taxon>Pseudomonadati</taxon>
        <taxon>Pseudomonadota</taxon>
        <taxon>Gammaproteobacteria</taxon>
        <taxon>Enterobacterales</taxon>
        <taxon>Gallaecimonadaceae</taxon>
        <taxon>Gallaecimonas</taxon>
    </lineage>
</organism>
<feature type="signal peptide" evidence="10">
    <location>
        <begin position="1"/>
        <end position="25"/>
    </location>
</feature>
<keyword evidence="6 8" id="KW-0472">Membrane</keyword>
<comment type="caution">
    <text evidence="13">The sequence shown here is derived from an EMBL/GenBank/DDBJ whole genome shotgun (WGS) entry which is preliminary data.</text>
</comment>
<keyword evidence="3 8" id="KW-1134">Transmembrane beta strand</keyword>
<dbReference type="PROSITE" id="PS52016">
    <property type="entry name" value="TONB_DEPENDENT_REC_3"/>
    <property type="match status" value="1"/>
</dbReference>
<keyword evidence="7 8" id="KW-0998">Cell outer membrane</keyword>
<evidence type="ECO:0000313" key="13">
    <source>
        <dbReference type="EMBL" id="EKE69588.1"/>
    </source>
</evidence>
<evidence type="ECO:0000256" key="9">
    <source>
        <dbReference type="RuleBase" id="RU003357"/>
    </source>
</evidence>
<dbReference type="Pfam" id="PF07715">
    <property type="entry name" value="Plug"/>
    <property type="match status" value="1"/>
</dbReference>
<dbReference type="PATRIC" id="fig|745411.4.peg.2928"/>
<dbReference type="CDD" id="cd01347">
    <property type="entry name" value="ligand_gated_channel"/>
    <property type="match status" value="1"/>
</dbReference>